<dbReference type="InterPro" id="IPR043128">
    <property type="entry name" value="Rev_trsase/Diguanyl_cyclase"/>
</dbReference>
<feature type="domain" description="Response regulatory" evidence="5">
    <location>
        <begin position="1"/>
        <end position="95"/>
    </location>
</feature>
<dbReference type="PROSITE" id="PS50887">
    <property type="entry name" value="GGDEF"/>
    <property type="match status" value="1"/>
</dbReference>
<dbReference type="Pfam" id="PF00990">
    <property type="entry name" value="GGDEF"/>
    <property type="match status" value="1"/>
</dbReference>
<dbReference type="Gene3D" id="3.30.70.270">
    <property type="match status" value="1"/>
</dbReference>
<organism evidence="7 8">
    <name type="scientific">Salinimonas marina</name>
    <dbReference type="NCBI Taxonomy" id="2785918"/>
    <lineage>
        <taxon>Bacteria</taxon>
        <taxon>Pseudomonadati</taxon>
        <taxon>Pseudomonadota</taxon>
        <taxon>Gammaproteobacteria</taxon>
        <taxon>Alteromonadales</taxon>
        <taxon>Alteromonadaceae</taxon>
        <taxon>Alteromonas/Salinimonas group</taxon>
        <taxon>Salinimonas</taxon>
    </lineage>
</organism>
<dbReference type="InterPro" id="IPR029787">
    <property type="entry name" value="Nucleotide_cyclase"/>
</dbReference>
<dbReference type="EMBL" id="CP064795">
    <property type="protein sequence ID" value="QPG06798.1"/>
    <property type="molecule type" value="Genomic_DNA"/>
</dbReference>
<evidence type="ECO:0000259" key="6">
    <source>
        <dbReference type="PROSITE" id="PS50887"/>
    </source>
</evidence>
<keyword evidence="8" id="KW-1185">Reference proteome</keyword>
<dbReference type="EC" id="2.7.7.65" evidence="2"/>
<dbReference type="SMART" id="SM00448">
    <property type="entry name" value="REC"/>
    <property type="match status" value="1"/>
</dbReference>
<comment type="cofactor">
    <cofactor evidence="1">
        <name>Mg(2+)</name>
        <dbReference type="ChEBI" id="CHEBI:18420"/>
    </cofactor>
</comment>
<proteinExistence type="predicted"/>
<evidence type="ECO:0000256" key="2">
    <source>
        <dbReference type="ARBA" id="ARBA00012528"/>
    </source>
</evidence>
<keyword evidence="4" id="KW-0597">Phosphoprotein</keyword>
<gene>
    <name evidence="7" type="ORF">IT774_06600</name>
</gene>
<dbReference type="CDD" id="cd01949">
    <property type="entry name" value="GGDEF"/>
    <property type="match status" value="1"/>
</dbReference>
<evidence type="ECO:0000313" key="7">
    <source>
        <dbReference type="EMBL" id="QPG06798.1"/>
    </source>
</evidence>
<comment type="catalytic activity">
    <reaction evidence="3">
        <text>2 GTP = 3',3'-c-di-GMP + 2 diphosphate</text>
        <dbReference type="Rhea" id="RHEA:24898"/>
        <dbReference type="ChEBI" id="CHEBI:33019"/>
        <dbReference type="ChEBI" id="CHEBI:37565"/>
        <dbReference type="ChEBI" id="CHEBI:58805"/>
        <dbReference type="EC" id="2.7.7.65"/>
    </reaction>
</comment>
<dbReference type="InterPro" id="IPR001789">
    <property type="entry name" value="Sig_transdc_resp-reg_receiver"/>
</dbReference>
<sequence length="284" mass="31730">MYDVFVSTTGQQGLEQAQALSPELILLDVVMPGLSGFDVCRQLKQNDHTQPIPIIFVTAQDTVNQQTEGFELGAVDYITKPIEEAILKARVQTHTRLYQQTLQLESLAATDPLTGLANRRRFDETMLSEIDHCHREQACLSLLIIDIDDFKAYNDGYGHGKGDDCLVHVARNLEACVRRATDLVSRLGGEEFGIILTGTDQSGAQAVATQILEIFNKQRYVHDYASQHNYLTVSIGIVTTAFSQITDYMPDERILVDCADAALYRAKRNGRNRYACSIWPEDQG</sequence>
<dbReference type="GO" id="GO:0000160">
    <property type="term" value="P:phosphorelay signal transduction system"/>
    <property type="evidence" value="ECO:0007669"/>
    <property type="project" value="InterPro"/>
</dbReference>
<dbReference type="PANTHER" id="PTHR45138">
    <property type="entry name" value="REGULATORY COMPONENTS OF SENSORY TRANSDUCTION SYSTEM"/>
    <property type="match status" value="1"/>
</dbReference>
<dbReference type="NCBIfam" id="TIGR00254">
    <property type="entry name" value="GGDEF"/>
    <property type="match status" value="1"/>
</dbReference>
<dbReference type="RefSeq" id="WP_195811873.1">
    <property type="nucleotide sequence ID" value="NZ_CP064795.1"/>
</dbReference>
<dbReference type="AlphaFoldDB" id="A0A7S9DZZ8"/>
<evidence type="ECO:0000313" key="8">
    <source>
        <dbReference type="Proteomes" id="UP000595095"/>
    </source>
</evidence>
<evidence type="ECO:0000256" key="3">
    <source>
        <dbReference type="ARBA" id="ARBA00034247"/>
    </source>
</evidence>
<dbReference type="PROSITE" id="PS50110">
    <property type="entry name" value="RESPONSE_REGULATORY"/>
    <property type="match status" value="1"/>
</dbReference>
<dbReference type="InterPro" id="IPR011006">
    <property type="entry name" value="CheY-like_superfamily"/>
</dbReference>
<evidence type="ECO:0000256" key="1">
    <source>
        <dbReference type="ARBA" id="ARBA00001946"/>
    </source>
</evidence>
<dbReference type="SMART" id="SM00267">
    <property type="entry name" value="GGDEF"/>
    <property type="match status" value="1"/>
</dbReference>
<dbReference type="GO" id="GO:0043709">
    <property type="term" value="P:cell adhesion involved in single-species biofilm formation"/>
    <property type="evidence" value="ECO:0007669"/>
    <property type="project" value="TreeGrafter"/>
</dbReference>
<accession>A0A7S9DZZ8</accession>
<dbReference type="InterPro" id="IPR000160">
    <property type="entry name" value="GGDEF_dom"/>
</dbReference>
<dbReference type="Pfam" id="PF00072">
    <property type="entry name" value="Response_reg"/>
    <property type="match status" value="1"/>
</dbReference>
<dbReference type="FunFam" id="3.30.70.270:FF:000001">
    <property type="entry name" value="Diguanylate cyclase domain protein"/>
    <property type="match status" value="1"/>
</dbReference>
<dbReference type="KEGG" id="smaa:IT774_06600"/>
<dbReference type="Proteomes" id="UP000595095">
    <property type="component" value="Chromosome"/>
</dbReference>
<dbReference type="GO" id="GO:1902201">
    <property type="term" value="P:negative regulation of bacterial-type flagellum-dependent cell motility"/>
    <property type="evidence" value="ECO:0007669"/>
    <property type="project" value="TreeGrafter"/>
</dbReference>
<dbReference type="GO" id="GO:0052621">
    <property type="term" value="F:diguanylate cyclase activity"/>
    <property type="evidence" value="ECO:0007669"/>
    <property type="project" value="UniProtKB-EC"/>
</dbReference>
<feature type="modified residue" description="4-aspartylphosphate" evidence="4">
    <location>
        <position position="28"/>
    </location>
</feature>
<feature type="domain" description="GGDEF" evidence="6">
    <location>
        <begin position="138"/>
        <end position="279"/>
    </location>
</feature>
<protein>
    <recommendedName>
        <fullName evidence="2">diguanylate cyclase</fullName>
        <ecNumber evidence="2">2.7.7.65</ecNumber>
    </recommendedName>
</protein>
<evidence type="ECO:0000256" key="4">
    <source>
        <dbReference type="PROSITE-ProRule" id="PRU00169"/>
    </source>
</evidence>
<dbReference type="SUPFAM" id="SSF55073">
    <property type="entry name" value="Nucleotide cyclase"/>
    <property type="match status" value="1"/>
</dbReference>
<dbReference type="PANTHER" id="PTHR45138:SF9">
    <property type="entry name" value="DIGUANYLATE CYCLASE DGCM-RELATED"/>
    <property type="match status" value="1"/>
</dbReference>
<dbReference type="SUPFAM" id="SSF52172">
    <property type="entry name" value="CheY-like"/>
    <property type="match status" value="1"/>
</dbReference>
<dbReference type="GO" id="GO:0005886">
    <property type="term" value="C:plasma membrane"/>
    <property type="evidence" value="ECO:0007669"/>
    <property type="project" value="TreeGrafter"/>
</dbReference>
<name>A0A7S9DZZ8_9ALTE</name>
<evidence type="ECO:0000259" key="5">
    <source>
        <dbReference type="PROSITE" id="PS50110"/>
    </source>
</evidence>
<dbReference type="Gene3D" id="3.40.50.2300">
    <property type="match status" value="1"/>
</dbReference>
<dbReference type="InterPro" id="IPR050469">
    <property type="entry name" value="Diguanylate_Cyclase"/>
</dbReference>
<reference evidence="7 8" key="1">
    <citation type="submission" date="2020-11" db="EMBL/GenBank/DDBJ databases">
        <title>Complete genome sequence for Salinimonas sp. strain G2-b.</title>
        <authorList>
            <person name="Park S.-J."/>
        </authorList>
    </citation>
    <scope>NUCLEOTIDE SEQUENCE [LARGE SCALE GENOMIC DNA]</scope>
    <source>
        <strain evidence="7 8">G2-b</strain>
    </source>
</reference>